<dbReference type="GO" id="GO:0030295">
    <property type="term" value="F:protein kinase activator activity"/>
    <property type="evidence" value="ECO:0007669"/>
    <property type="project" value="TreeGrafter"/>
</dbReference>
<evidence type="ECO:0000259" key="7">
    <source>
        <dbReference type="PROSITE" id="PS50109"/>
    </source>
</evidence>
<keyword evidence="6" id="KW-0812">Transmembrane</keyword>
<dbReference type="EC" id="2.7.13.3" evidence="2"/>
<dbReference type="SUPFAM" id="SSF47384">
    <property type="entry name" value="Homodimeric domain of signal transducing histidine kinase"/>
    <property type="match status" value="1"/>
</dbReference>
<dbReference type="Proteomes" id="UP000316388">
    <property type="component" value="Unassembled WGS sequence"/>
</dbReference>
<dbReference type="InterPro" id="IPR003661">
    <property type="entry name" value="HisK_dim/P_dom"/>
</dbReference>
<dbReference type="Gene3D" id="3.30.565.10">
    <property type="entry name" value="Histidine kinase-like ATPase, C-terminal domain"/>
    <property type="match status" value="1"/>
</dbReference>
<dbReference type="Gene3D" id="1.10.287.130">
    <property type="match status" value="1"/>
</dbReference>
<dbReference type="InterPro" id="IPR050351">
    <property type="entry name" value="BphY/WalK/GraS-like"/>
</dbReference>
<gene>
    <name evidence="8" type="primary">zraS</name>
    <name evidence="8" type="ORF">Tfont_02242</name>
</gene>
<dbReference type="PANTHER" id="PTHR42878:SF13">
    <property type="entry name" value="HISTIDINE KINASE"/>
    <property type="match status" value="1"/>
</dbReference>
<comment type="catalytic activity">
    <reaction evidence="1">
        <text>ATP + protein L-histidine = ADP + protein N-phospho-L-histidine.</text>
        <dbReference type="EC" id="2.7.13.3"/>
    </reaction>
</comment>
<dbReference type="PANTHER" id="PTHR42878">
    <property type="entry name" value="TWO-COMPONENT HISTIDINE KINASE"/>
    <property type="match status" value="1"/>
</dbReference>
<dbReference type="GO" id="GO:0007234">
    <property type="term" value="P:osmosensory signaling via phosphorelay pathway"/>
    <property type="evidence" value="ECO:0007669"/>
    <property type="project" value="TreeGrafter"/>
</dbReference>
<dbReference type="InterPro" id="IPR005467">
    <property type="entry name" value="His_kinase_dom"/>
</dbReference>
<reference evidence="8 9" key="1">
    <citation type="submission" date="2019-07" db="EMBL/GenBank/DDBJ databases">
        <title>Tepidimonas fonticaldi AT-A2 draft genome.</title>
        <authorList>
            <person name="Da Costa M.S."/>
            <person name="Froufe H.J.C."/>
            <person name="Egas C."/>
            <person name="Albuquerque L."/>
        </authorList>
    </citation>
    <scope>NUCLEOTIDE SEQUENCE [LARGE SCALE GENOMIC DNA]</scope>
    <source>
        <strain evidence="8 9">AT-A2</strain>
    </source>
</reference>
<dbReference type="PROSITE" id="PS50109">
    <property type="entry name" value="HIS_KIN"/>
    <property type="match status" value="1"/>
</dbReference>
<protein>
    <recommendedName>
        <fullName evidence="2">histidine kinase</fullName>
        <ecNumber evidence="2">2.7.13.3</ecNumber>
    </recommendedName>
</protein>
<dbReference type="SMART" id="SM00388">
    <property type="entry name" value="HisKA"/>
    <property type="match status" value="1"/>
</dbReference>
<evidence type="ECO:0000256" key="1">
    <source>
        <dbReference type="ARBA" id="ARBA00000085"/>
    </source>
</evidence>
<sequence length="590" mass="62871">MNTAASPKAEDTDSPPFAPSWYAPAGPDAAIHPWPPSATGEDGPVSPRLWRLLMGARLLVAAALLLLQAAAWWYGNGPGWIVAVCGALVLISAAAVALPPVSARGGVGAPRWLLTVWADLGVFAVLQVFAPGNLNFTPLFVWPVLLAAVIGPRLLALGCAAAGTLTLLAAAWHDGRGALATAEWMQAGVTGSGLFIVAWLASHLTARLVGEHDAALRSQQLADLHRQINRLIATGLGEGIVVMAAGGAIWYANPAAARMVGVDLPASDPTREADDAAGAGRWLRQTPAWPPLAAWARARLRRLSGPAPSGRPVPSSELTLPLPSGAQRRVRVRLHPLGAPQRPEAAVLFLEDLHAIEQRVRTEKLAAMGRISAAVAHEIRNPLAAIAQASALLHEDEATPAQRHLIGLIEQNVRRLNRTVDDVLETARIPWPDHQPPLPALPLDQAVDDALADWLRQRPQGARLQRDARAGEATIAFDPEHLRRVLVNLLDNADRHASAAAGAIRVETAVDGGQARLTVWSDGDDIPAPVREHLFEPFASSYSRSSGLGLYLSRELCQRYHADLSHERTPREGRPGNAFVIRLPAADATA</sequence>
<feature type="region of interest" description="Disordered" evidence="5">
    <location>
        <begin position="1"/>
        <end position="23"/>
    </location>
</feature>
<dbReference type="Gene3D" id="3.30.450.20">
    <property type="entry name" value="PAS domain"/>
    <property type="match status" value="1"/>
</dbReference>
<evidence type="ECO:0000256" key="3">
    <source>
        <dbReference type="ARBA" id="ARBA00022679"/>
    </source>
</evidence>
<dbReference type="SUPFAM" id="SSF55874">
    <property type="entry name" value="ATPase domain of HSP90 chaperone/DNA topoisomerase II/histidine kinase"/>
    <property type="match status" value="1"/>
</dbReference>
<keyword evidence="3 8" id="KW-0808">Transferase</keyword>
<evidence type="ECO:0000256" key="4">
    <source>
        <dbReference type="ARBA" id="ARBA00022777"/>
    </source>
</evidence>
<dbReference type="CDD" id="cd00082">
    <property type="entry name" value="HisKA"/>
    <property type="match status" value="1"/>
</dbReference>
<keyword evidence="4" id="KW-0418">Kinase</keyword>
<dbReference type="InterPro" id="IPR003594">
    <property type="entry name" value="HATPase_dom"/>
</dbReference>
<keyword evidence="6" id="KW-1133">Transmembrane helix</keyword>
<feature type="transmembrane region" description="Helical" evidence="6">
    <location>
        <begin position="56"/>
        <end position="74"/>
    </location>
</feature>
<evidence type="ECO:0000256" key="6">
    <source>
        <dbReference type="SAM" id="Phobius"/>
    </source>
</evidence>
<proteinExistence type="predicted"/>
<evidence type="ECO:0000256" key="2">
    <source>
        <dbReference type="ARBA" id="ARBA00012438"/>
    </source>
</evidence>
<dbReference type="Pfam" id="PF02518">
    <property type="entry name" value="HATPase_c"/>
    <property type="match status" value="1"/>
</dbReference>
<evidence type="ECO:0000313" key="9">
    <source>
        <dbReference type="Proteomes" id="UP000316388"/>
    </source>
</evidence>
<organism evidence="8 9">
    <name type="scientific">Tepidimonas fonticaldi</name>
    <dbReference type="NCBI Taxonomy" id="1101373"/>
    <lineage>
        <taxon>Bacteria</taxon>
        <taxon>Pseudomonadati</taxon>
        <taxon>Pseudomonadota</taxon>
        <taxon>Betaproteobacteria</taxon>
        <taxon>Burkholderiales</taxon>
        <taxon>Tepidimonas</taxon>
    </lineage>
</organism>
<evidence type="ECO:0000313" key="8">
    <source>
        <dbReference type="EMBL" id="TSE35575.1"/>
    </source>
</evidence>
<comment type="caution">
    <text evidence="8">The sequence shown here is derived from an EMBL/GenBank/DDBJ whole genome shotgun (WGS) entry which is preliminary data.</text>
</comment>
<dbReference type="RefSeq" id="WP_143969530.1">
    <property type="nucleotide sequence ID" value="NZ_VJOO01000025.1"/>
</dbReference>
<dbReference type="EMBL" id="VJOO01000025">
    <property type="protein sequence ID" value="TSE35575.1"/>
    <property type="molecule type" value="Genomic_DNA"/>
</dbReference>
<dbReference type="InterPro" id="IPR036890">
    <property type="entry name" value="HATPase_C_sf"/>
</dbReference>
<feature type="domain" description="Histidine kinase" evidence="7">
    <location>
        <begin position="374"/>
        <end position="587"/>
    </location>
</feature>
<keyword evidence="6" id="KW-0472">Membrane</keyword>
<feature type="transmembrane region" description="Helical" evidence="6">
    <location>
        <begin position="184"/>
        <end position="202"/>
    </location>
</feature>
<dbReference type="Pfam" id="PF00512">
    <property type="entry name" value="HisKA"/>
    <property type="match status" value="1"/>
</dbReference>
<feature type="transmembrane region" description="Helical" evidence="6">
    <location>
        <begin position="150"/>
        <end position="172"/>
    </location>
</feature>
<dbReference type="SUPFAM" id="SSF55785">
    <property type="entry name" value="PYP-like sensor domain (PAS domain)"/>
    <property type="match status" value="1"/>
</dbReference>
<dbReference type="SMART" id="SM00387">
    <property type="entry name" value="HATPase_c"/>
    <property type="match status" value="1"/>
</dbReference>
<dbReference type="InterPro" id="IPR035965">
    <property type="entry name" value="PAS-like_dom_sf"/>
</dbReference>
<evidence type="ECO:0000256" key="5">
    <source>
        <dbReference type="SAM" id="MobiDB-lite"/>
    </source>
</evidence>
<accession>A0A554XIB2</accession>
<dbReference type="GO" id="GO:0000155">
    <property type="term" value="F:phosphorelay sensor kinase activity"/>
    <property type="evidence" value="ECO:0007669"/>
    <property type="project" value="InterPro"/>
</dbReference>
<dbReference type="InterPro" id="IPR036097">
    <property type="entry name" value="HisK_dim/P_sf"/>
</dbReference>
<dbReference type="GO" id="GO:0000156">
    <property type="term" value="F:phosphorelay response regulator activity"/>
    <property type="evidence" value="ECO:0007669"/>
    <property type="project" value="TreeGrafter"/>
</dbReference>
<name>A0A554XIB2_9BURK</name>
<feature type="transmembrane region" description="Helical" evidence="6">
    <location>
        <begin position="80"/>
        <end position="100"/>
    </location>
</feature>
<dbReference type="AlphaFoldDB" id="A0A554XIB2"/>